<feature type="domain" description="YMC020W-like alpha/beta hydrolase" evidence="2">
    <location>
        <begin position="471"/>
        <end position="834"/>
    </location>
</feature>
<feature type="compositionally biased region" description="Polar residues" evidence="1">
    <location>
        <begin position="120"/>
        <end position="137"/>
    </location>
</feature>
<feature type="compositionally biased region" description="Basic and acidic residues" evidence="1">
    <location>
        <begin position="162"/>
        <end position="179"/>
    </location>
</feature>
<dbReference type="PANTHER" id="PTHR47349">
    <property type="entry name" value="CHROMOSOME 8, WHOLE GENOME SHOTGUN SEQUENCE"/>
    <property type="match status" value="1"/>
</dbReference>
<evidence type="ECO:0000256" key="1">
    <source>
        <dbReference type="SAM" id="MobiDB-lite"/>
    </source>
</evidence>
<dbReference type="InterPro" id="IPR058933">
    <property type="entry name" value="YMC020W-like_ab_hydrolase"/>
</dbReference>
<feature type="compositionally biased region" description="Polar residues" evidence="1">
    <location>
        <begin position="428"/>
        <end position="452"/>
    </location>
</feature>
<reference evidence="3" key="1">
    <citation type="submission" date="2021-03" db="EMBL/GenBank/DDBJ databases">
        <title>Comparative genomics and phylogenomic investigation of the class Geoglossomycetes provide insights into ecological specialization and systematics.</title>
        <authorList>
            <person name="Melie T."/>
            <person name="Pirro S."/>
            <person name="Miller A.N."/>
            <person name="Quandt A."/>
        </authorList>
    </citation>
    <scope>NUCLEOTIDE SEQUENCE</scope>
    <source>
        <strain evidence="3">CAQ_001_2017</strain>
    </source>
</reference>
<dbReference type="AlphaFoldDB" id="A0A9P8RRA2"/>
<comment type="caution">
    <text evidence="3">The sequence shown here is derived from an EMBL/GenBank/DDBJ whole genome shotgun (WGS) entry which is preliminary data.</text>
</comment>
<dbReference type="Proteomes" id="UP000750711">
    <property type="component" value="Unassembled WGS sequence"/>
</dbReference>
<organism evidence="3 4">
    <name type="scientific">Trichoglossum hirsutum</name>
    <dbReference type="NCBI Taxonomy" id="265104"/>
    <lineage>
        <taxon>Eukaryota</taxon>
        <taxon>Fungi</taxon>
        <taxon>Dikarya</taxon>
        <taxon>Ascomycota</taxon>
        <taxon>Pezizomycotina</taxon>
        <taxon>Geoglossomycetes</taxon>
        <taxon>Geoglossales</taxon>
        <taxon>Geoglossaceae</taxon>
        <taxon>Trichoglossum</taxon>
    </lineage>
</organism>
<feature type="compositionally biased region" description="Polar residues" evidence="1">
    <location>
        <begin position="88"/>
        <end position="106"/>
    </location>
</feature>
<name>A0A9P8RRA2_9PEZI</name>
<dbReference type="Pfam" id="PF26147">
    <property type="entry name" value="AB_HYDROLASE_YMC0-YMC35"/>
    <property type="match status" value="1"/>
</dbReference>
<feature type="region of interest" description="Disordered" evidence="1">
    <location>
        <begin position="88"/>
        <end position="138"/>
    </location>
</feature>
<evidence type="ECO:0000313" key="4">
    <source>
        <dbReference type="Proteomes" id="UP000750711"/>
    </source>
</evidence>
<gene>
    <name evidence="3" type="ORF">GP486_003300</name>
</gene>
<dbReference type="InterPro" id="IPR058934">
    <property type="entry name" value="YMC020W-like"/>
</dbReference>
<sequence length="875" mass="94958">MGSRKRTKPNPTSESPVDGSAVEPIFPPSSNPDTPGCSLITTDGEGCPTGQVDARSGLDTQASARSWYGGTWPRISKSIPITQVARETVSTASSVNEAAGSLSTSKPPERPATPKVKPSLRSSPSLHFPRSIQNSPRSLPVAAATTKVNITSNGLVDGCASEDKPGVAKESSAKLHEGEPVGIQKTPNGLEGQEKAPTVPVADLAIVPQSSWLDWFSRTPVAEHVIEPQRPSQEAFPTEGVQAGPQEDCLMEIQSLLPKQPLNQSDGVNNDLDATSITQRNRTWFWFWSASAPTQCQSEHPTSGGVLEANNSSEALPTPGLNIARKNKAKGSVDTSMAEASPELSPAKTKPLPDRSSGWAFWSRERTKSTTDSSVVGDNVDELVVPDMPLQSHPQASNYEQMNTSTKFEAAKLGKRARPKSLDMPEDSVSNMSQAVPSTQQTPTQGLTPSKSKSAEKTAKQPKALPANLLLPSFHSTYRPQESTSVLQQLSRLLLQGKQTLTKHVRIVRDPPPVKKAIAIGIHGYFPAPLIRTLLGQPTGTSIRFANSAAAAIKRWTGSRGYECEIEKIALEGEGKIGERVYALWKLMLNWIDKIQKADLILVACHSQGVPVAIMLIAKLIDFCCLDAARIGVCAMAGVNLGPFPDYKSRLLNGSAGELFEFSDPGSVVSKRYEDAMKIAVDHGVRILFVGSIDDQLVSLESSTFSNINHPYIYRAVFVDGRVHAPDLYAKLFPKTSSFAITHLVGFALKLRNLGISDHGLIRELSAPLAGSLYTGEGHSRLYDDEIVYDLAIEHTLETSSVADAPLQVNKYETPTNSNPFILPWSMRGLLEEEYVRNELRSETAQLLEQFDNWKPANKALKDVKFRLEAVKSKL</sequence>
<dbReference type="EMBL" id="JAGHQM010000435">
    <property type="protein sequence ID" value="KAH0561990.1"/>
    <property type="molecule type" value="Genomic_DNA"/>
</dbReference>
<feature type="region of interest" description="Disordered" evidence="1">
    <location>
        <begin position="162"/>
        <end position="194"/>
    </location>
</feature>
<feature type="region of interest" description="Disordered" evidence="1">
    <location>
        <begin position="1"/>
        <end position="59"/>
    </location>
</feature>
<proteinExistence type="predicted"/>
<evidence type="ECO:0000259" key="2">
    <source>
        <dbReference type="Pfam" id="PF26147"/>
    </source>
</evidence>
<feature type="region of interest" description="Disordered" evidence="1">
    <location>
        <begin position="329"/>
        <end position="357"/>
    </location>
</feature>
<accession>A0A9P8RRA2</accession>
<dbReference type="PANTHER" id="PTHR47349:SF1">
    <property type="entry name" value="AER328WP"/>
    <property type="match status" value="1"/>
</dbReference>
<evidence type="ECO:0000313" key="3">
    <source>
        <dbReference type="EMBL" id="KAH0561990.1"/>
    </source>
</evidence>
<protein>
    <recommendedName>
        <fullName evidence="2">YMC020W-like alpha/beta hydrolase domain-containing protein</fullName>
    </recommendedName>
</protein>
<feature type="region of interest" description="Disordered" evidence="1">
    <location>
        <begin position="410"/>
        <end position="463"/>
    </location>
</feature>
<keyword evidence="4" id="KW-1185">Reference proteome</keyword>